<gene>
    <name evidence="4" type="ordered locus">MTR_6g072130</name>
</gene>
<protein>
    <recommendedName>
        <fullName evidence="3">DUF7745 domain-containing protein</fullName>
    </recommendedName>
</protein>
<evidence type="ECO:0000256" key="2">
    <source>
        <dbReference type="SAM" id="MobiDB-lite"/>
    </source>
</evidence>
<reference evidence="5" key="3">
    <citation type="submission" date="2015-04" db="UniProtKB">
        <authorList>
            <consortium name="EnsemblPlants"/>
        </authorList>
    </citation>
    <scope>IDENTIFICATION</scope>
    <source>
        <strain evidence="5">cv. Jemalong A17</strain>
    </source>
</reference>
<reference evidence="4 6" key="1">
    <citation type="journal article" date="2011" name="Nature">
        <title>The Medicago genome provides insight into the evolution of rhizobial symbioses.</title>
        <authorList>
            <person name="Young N.D."/>
            <person name="Debelle F."/>
            <person name="Oldroyd G.E."/>
            <person name="Geurts R."/>
            <person name="Cannon S.B."/>
            <person name="Udvardi M.K."/>
            <person name="Benedito V.A."/>
            <person name="Mayer K.F."/>
            <person name="Gouzy J."/>
            <person name="Schoof H."/>
            <person name="Van de Peer Y."/>
            <person name="Proost S."/>
            <person name="Cook D.R."/>
            <person name="Meyers B.C."/>
            <person name="Spannagl M."/>
            <person name="Cheung F."/>
            <person name="De Mita S."/>
            <person name="Krishnakumar V."/>
            <person name="Gundlach H."/>
            <person name="Zhou S."/>
            <person name="Mudge J."/>
            <person name="Bharti A.K."/>
            <person name="Murray J.D."/>
            <person name="Naoumkina M.A."/>
            <person name="Rosen B."/>
            <person name="Silverstein K.A."/>
            <person name="Tang H."/>
            <person name="Rombauts S."/>
            <person name="Zhao P.X."/>
            <person name="Zhou P."/>
            <person name="Barbe V."/>
            <person name="Bardou P."/>
            <person name="Bechner M."/>
            <person name="Bellec A."/>
            <person name="Berger A."/>
            <person name="Berges H."/>
            <person name="Bidwell S."/>
            <person name="Bisseling T."/>
            <person name="Choisne N."/>
            <person name="Couloux A."/>
            <person name="Denny R."/>
            <person name="Deshpande S."/>
            <person name="Dai X."/>
            <person name="Doyle J.J."/>
            <person name="Dudez A.M."/>
            <person name="Farmer A.D."/>
            <person name="Fouteau S."/>
            <person name="Franken C."/>
            <person name="Gibelin C."/>
            <person name="Gish J."/>
            <person name="Goldstein S."/>
            <person name="Gonzalez A.J."/>
            <person name="Green P.J."/>
            <person name="Hallab A."/>
            <person name="Hartog M."/>
            <person name="Hua A."/>
            <person name="Humphray S.J."/>
            <person name="Jeong D.H."/>
            <person name="Jing Y."/>
            <person name="Jocker A."/>
            <person name="Kenton S.M."/>
            <person name="Kim D.J."/>
            <person name="Klee K."/>
            <person name="Lai H."/>
            <person name="Lang C."/>
            <person name="Lin S."/>
            <person name="Macmil S.L."/>
            <person name="Magdelenat G."/>
            <person name="Matthews L."/>
            <person name="McCorrison J."/>
            <person name="Monaghan E.L."/>
            <person name="Mun J.H."/>
            <person name="Najar F.Z."/>
            <person name="Nicholson C."/>
            <person name="Noirot C."/>
            <person name="O'Bleness M."/>
            <person name="Paule C.R."/>
            <person name="Poulain J."/>
            <person name="Prion F."/>
            <person name="Qin B."/>
            <person name="Qu C."/>
            <person name="Retzel E.F."/>
            <person name="Riddle C."/>
            <person name="Sallet E."/>
            <person name="Samain S."/>
            <person name="Samson N."/>
            <person name="Sanders I."/>
            <person name="Saurat O."/>
            <person name="Scarpelli C."/>
            <person name="Schiex T."/>
            <person name="Segurens B."/>
            <person name="Severin A.J."/>
            <person name="Sherrier D.J."/>
            <person name="Shi R."/>
            <person name="Sims S."/>
            <person name="Singer S.R."/>
            <person name="Sinharoy S."/>
            <person name="Sterck L."/>
            <person name="Viollet A."/>
            <person name="Wang B.B."/>
            <person name="Wang K."/>
            <person name="Wang M."/>
            <person name="Wang X."/>
            <person name="Warfsmann J."/>
            <person name="Weissenbach J."/>
            <person name="White D.D."/>
            <person name="White J.D."/>
            <person name="Wiley G.B."/>
            <person name="Wincker P."/>
            <person name="Xing Y."/>
            <person name="Yang L."/>
            <person name="Yao Z."/>
            <person name="Ying F."/>
            <person name="Zhai J."/>
            <person name="Zhou L."/>
            <person name="Zuber A."/>
            <person name="Denarie J."/>
            <person name="Dixon R.A."/>
            <person name="May G.D."/>
            <person name="Schwartz D.C."/>
            <person name="Rogers J."/>
            <person name="Quetier F."/>
            <person name="Town C.D."/>
            <person name="Roe B.A."/>
        </authorList>
    </citation>
    <scope>NUCLEOTIDE SEQUENCE [LARGE SCALE GENOMIC DNA]</scope>
    <source>
        <strain evidence="4">A17</strain>
        <strain evidence="5 6">cv. Jemalong A17</strain>
    </source>
</reference>
<name>G7KHX2_MEDTR</name>
<organism evidence="4 6">
    <name type="scientific">Medicago truncatula</name>
    <name type="common">Barrel medic</name>
    <name type="synonym">Medicago tribuloides</name>
    <dbReference type="NCBI Taxonomy" id="3880"/>
    <lineage>
        <taxon>Eukaryota</taxon>
        <taxon>Viridiplantae</taxon>
        <taxon>Streptophyta</taxon>
        <taxon>Embryophyta</taxon>
        <taxon>Tracheophyta</taxon>
        <taxon>Spermatophyta</taxon>
        <taxon>Magnoliopsida</taxon>
        <taxon>eudicotyledons</taxon>
        <taxon>Gunneridae</taxon>
        <taxon>Pentapetalae</taxon>
        <taxon>rosids</taxon>
        <taxon>fabids</taxon>
        <taxon>Fabales</taxon>
        <taxon>Fabaceae</taxon>
        <taxon>Papilionoideae</taxon>
        <taxon>50 kb inversion clade</taxon>
        <taxon>NPAAA clade</taxon>
        <taxon>Hologalegina</taxon>
        <taxon>IRL clade</taxon>
        <taxon>Trifolieae</taxon>
        <taxon>Medicago</taxon>
    </lineage>
</organism>
<accession>G7KHX2</accession>
<feature type="domain" description="DUF7745" evidence="3">
    <location>
        <begin position="26"/>
        <end position="386"/>
    </location>
</feature>
<keyword evidence="1" id="KW-0175">Coiled coil</keyword>
<feature type="coiled-coil region" evidence="1">
    <location>
        <begin position="413"/>
        <end position="440"/>
    </location>
</feature>
<reference evidence="4 6" key="2">
    <citation type="journal article" date="2014" name="BMC Genomics">
        <title>An improved genome release (version Mt4.0) for the model legume Medicago truncatula.</title>
        <authorList>
            <person name="Tang H."/>
            <person name="Krishnakumar V."/>
            <person name="Bidwell S."/>
            <person name="Rosen B."/>
            <person name="Chan A."/>
            <person name="Zhou S."/>
            <person name="Gentzbittel L."/>
            <person name="Childs K.L."/>
            <person name="Yandell M."/>
            <person name="Gundlach H."/>
            <person name="Mayer K.F."/>
            <person name="Schwartz D.C."/>
            <person name="Town C.D."/>
        </authorList>
    </citation>
    <scope>GENOME REANNOTATION</scope>
    <source>
        <strain evidence="5 6">cv. Jemalong A17</strain>
    </source>
</reference>
<dbReference type="PaxDb" id="3880-AES76154"/>
<accession>A0A0C3VXQ6</accession>
<feature type="region of interest" description="Disordered" evidence="2">
    <location>
        <begin position="518"/>
        <end position="537"/>
    </location>
</feature>
<evidence type="ECO:0000313" key="4">
    <source>
        <dbReference type="EMBL" id="AES76154.2"/>
    </source>
</evidence>
<sequence>MEPSFEKAIPRKTNQVIVKKPNVDCLRIFSQQLTSEQRQDFKKKYGKIIDLLNVNIQVEGISALSQFYDPPLRCFTFKDFQLVPTLEEFAEIMGYPLRHPHSFDTIASVLQVEPNDLKSLKQNKNTTIGIPIKYLENRMKTLAENKEWELFMDVLALMIYGVVLFPSVDDMVSLAAIGVFINYKCERQNPVHAVLADVFYTLNVCRKKTGKRMLCCLSVLYVWMCGHIFQREYKYIDPFYMWLFKPSDLKYCPIVDLKLLGLKSYNAREWAKILVELKDGKVRWYPNWGEVDKVLYRCGEFTNVPLVGTRGCVNYNPSLALRQFAYPMIGPPPKESYTPFTAEPTDFAMLKRIHRAWDEVVYIGKELGPRSCGEGRGYKKWVQDRVALIKLPFQMPSNLGEAASIDPTENLEVKEIKLKLAKVEAEKSSLEDELIDVRSDYKALQFENGEMARSMEQTHKRGRIENKYLCRTKVCLRAANKELGLRNAEKNKVVRENQQLKAAQLEMKKHLKTLKRQLSEQSAKYEEMKKKMNKGDC</sequence>
<keyword evidence="6" id="KW-1185">Reference proteome</keyword>
<dbReference type="PANTHER" id="PTHR48154:SF1">
    <property type="entry name" value="PROTEIN, PUTATIVE-RELATED"/>
    <property type="match status" value="1"/>
</dbReference>
<dbReference type="EMBL" id="CM001222">
    <property type="protein sequence ID" value="AES76154.2"/>
    <property type="molecule type" value="Genomic_DNA"/>
</dbReference>
<dbReference type="Proteomes" id="UP000002051">
    <property type="component" value="Chromosome 6"/>
</dbReference>
<evidence type="ECO:0000256" key="1">
    <source>
        <dbReference type="SAM" id="Coils"/>
    </source>
</evidence>
<dbReference type="HOGENOM" id="CLU_034345_0_0_1"/>
<proteinExistence type="predicted"/>
<feature type="compositionally biased region" description="Basic and acidic residues" evidence="2">
    <location>
        <begin position="523"/>
        <end position="537"/>
    </location>
</feature>
<dbReference type="InterPro" id="IPR056647">
    <property type="entry name" value="DUF7745"/>
</dbReference>
<dbReference type="EnsemblPlants" id="AES76154">
    <property type="protein sequence ID" value="AES76154"/>
    <property type="gene ID" value="MTR_6g072130"/>
</dbReference>
<evidence type="ECO:0000313" key="6">
    <source>
        <dbReference type="Proteomes" id="UP000002051"/>
    </source>
</evidence>
<evidence type="ECO:0000259" key="3">
    <source>
        <dbReference type="Pfam" id="PF24924"/>
    </source>
</evidence>
<evidence type="ECO:0000313" key="5">
    <source>
        <dbReference type="EnsemblPlants" id="AES76154"/>
    </source>
</evidence>
<dbReference type="AlphaFoldDB" id="G7KHX2"/>
<dbReference type="PANTHER" id="PTHR48154">
    <property type="entry name" value="PROTEIN, PUTATIVE-RELATED"/>
    <property type="match status" value="1"/>
</dbReference>
<dbReference type="Pfam" id="PF24924">
    <property type="entry name" value="DUF7745"/>
    <property type="match status" value="1"/>
</dbReference>